<dbReference type="RefSeq" id="WP_046842802.1">
    <property type="nucleotide sequence ID" value="NZ_CP011389.1"/>
</dbReference>
<protein>
    <submittedName>
        <fullName evidence="1">Uncharacterized protein</fullName>
    </submittedName>
</protein>
<dbReference type="PATRIC" id="fig|1309411.5.peg.670"/>
<dbReference type="KEGG" id="dch:SY84_03210"/>
<dbReference type="Proteomes" id="UP000034024">
    <property type="component" value="Chromosome"/>
</dbReference>
<name>A0A0F7JKY9_9DEIO</name>
<accession>A0A0F7JKY9</accession>
<evidence type="ECO:0000313" key="2">
    <source>
        <dbReference type="Proteomes" id="UP000034024"/>
    </source>
</evidence>
<dbReference type="AlphaFoldDB" id="A0A0F7JKY9"/>
<gene>
    <name evidence="1" type="ORF">SY84_03210</name>
</gene>
<evidence type="ECO:0000313" key="1">
    <source>
        <dbReference type="EMBL" id="AKH16227.1"/>
    </source>
</evidence>
<organism evidence="1 2">
    <name type="scientific">Deinococcus soli</name>
    <name type="common">ex Cha et al. 2016</name>
    <dbReference type="NCBI Taxonomy" id="1309411"/>
    <lineage>
        <taxon>Bacteria</taxon>
        <taxon>Thermotogati</taxon>
        <taxon>Deinococcota</taxon>
        <taxon>Deinococci</taxon>
        <taxon>Deinococcales</taxon>
        <taxon>Deinococcaceae</taxon>
        <taxon>Deinococcus</taxon>
    </lineage>
</organism>
<dbReference type="OrthoDB" id="60113at2"/>
<dbReference type="EMBL" id="CP011389">
    <property type="protein sequence ID" value="AKH16227.1"/>
    <property type="molecule type" value="Genomic_DNA"/>
</dbReference>
<keyword evidence="2" id="KW-1185">Reference proteome</keyword>
<proteinExistence type="predicted"/>
<reference evidence="1 2" key="1">
    <citation type="submission" date="2015-01" db="EMBL/GenBank/DDBJ databases">
        <title>Deinococcus soli/N5/whole genome sequencing.</title>
        <authorList>
            <person name="Kim M.K."/>
            <person name="Srinivasan S."/>
            <person name="Lee J.-J."/>
        </authorList>
    </citation>
    <scope>NUCLEOTIDE SEQUENCE [LARGE SCALE GENOMIC DNA]</scope>
    <source>
        <strain evidence="1 2">N5</strain>
    </source>
</reference>
<sequence length="413" mass="45328">MGEAKRRKQLGLMPTVHPFEAQLDADGTLTFTQVPDDATLRGKIEQALRLVLPYGAAWDSQFRTQLVLHGRVDDTLTTAEDVAALPVAPHRHVTGELTTGGQPHEGDIRVDGGHVRLRGVQHSFDGQRWEAFPANADPNAAVRRLLNHPAARLTGETVASYAIEQYREGRTDIDPEPPAELLEAIEGLAREYHGESDAEWQDLHLELAPDAGEDSPVAKRVVFDLTQPAPLQTPFSRAFAVLGNVEVVPQEGSAAYTLDGEEWVSYADGQTFEGGLPAELADIFDLDTVPVTVHADGRVEWDEDDIPAEHAERLRTELRDTTGAGTPDDWANWTRQMLENVYAEELVIPDGAELPVPTAVRLDIPLDALTDPDPLAQTFMESEVTFDGQAWRDLYDEELPEELSAVAHPGGLN</sequence>